<evidence type="ECO:0000313" key="2">
    <source>
        <dbReference type="Proteomes" id="UP000015105"/>
    </source>
</evidence>
<dbReference type="Proteomes" id="UP000015105">
    <property type="component" value="Chromosome 3D"/>
</dbReference>
<accession>A0A453F2V0</accession>
<dbReference type="AlphaFoldDB" id="A0A453F2V0"/>
<name>A0A453F2V0_AEGTS</name>
<reference evidence="1" key="5">
    <citation type="journal article" date="2021" name="G3 (Bethesda)">
        <title>Aegilops tauschii genome assembly Aet v5.0 features greater sequence contiguity and improved annotation.</title>
        <authorList>
            <person name="Wang L."/>
            <person name="Zhu T."/>
            <person name="Rodriguez J.C."/>
            <person name="Deal K.R."/>
            <person name="Dubcovsky J."/>
            <person name="McGuire P.E."/>
            <person name="Lux T."/>
            <person name="Spannagl M."/>
            <person name="Mayer K.F.X."/>
            <person name="Baldrich P."/>
            <person name="Meyers B.C."/>
            <person name="Huo N."/>
            <person name="Gu Y.Q."/>
            <person name="Zhou H."/>
            <person name="Devos K.M."/>
            <person name="Bennetzen J.L."/>
            <person name="Unver T."/>
            <person name="Budak H."/>
            <person name="Gulick P.J."/>
            <person name="Galiba G."/>
            <person name="Kalapos B."/>
            <person name="Nelson D.R."/>
            <person name="Li P."/>
            <person name="You F.M."/>
            <person name="Luo M.C."/>
            <person name="Dvorak J."/>
        </authorList>
    </citation>
    <scope>NUCLEOTIDE SEQUENCE [LARGE SCALE GENOMIC DNA]</scope>
    <source>
        <strain evidence="1">cv. AL8/78</strain>
    </source>
</reference>
<reference evidence="2" key="2">
    <citation type="journal article" date="2017" name="Nat. Plants">
        <title>The Aegilops tauschii genome reveals multiple impacts of transposons.</title>
        <authorList>
            <person name="Zhao G."/>
            <person name="Zou C."/>
            <person name="Li K."/>
            <person name="Wang K."/>
            <person name="Li T."/>
            <person name="Gao L."/>
            <person name="Zhang X."/>
            <person name="Wang H."/>
            <person name="Yang Z."/>
            <person name="Liu X."/>
            <person name="Jiang W."/>
            <person name="Mao L."/>
            <person name="Kong X."/>
            <person name="Jiao Y."/>
            <person name="Jia J."/>
        </authorList>
    </citation>
    <scope>NUCLEOTIDE SEQUENCE [LARGE SCALE GENOMIC DNA]</scope>
    <source>
        <strain evidence="2">cv. AL8/78</strain>
    </source>
</reference>
<proteinExistence type="predicted"/>
<reference evidence="1" key="4">
    <citation type="submission" date="2019-03" db="UniProtKB">
        <authorList>
            <consortium name="EnsemblPlants"/>
        </authorList>
    </citation>
    <scope>IDENTIFICATION</scope>
</reference>
<evidence type="ECO:0000313" key="1">
    <source>
        <dbReference type="EnsemblPlants" id="AET3Gv20553300.18"/>
    </source>
</evidence>
<keyword evidence="2" id="KW-1185">Reference proteome</keyword>
<organism evidence="1 2">
    <name type="scientific">Aegilops tauschii subsp. strangulata</name>
    <name type="common">Goatgrass</name>
    <dbReference type="NCBI Taxonomy" id="200361"/>
    <lineage>
        <taxon>Eukaryota</taxon>
        <taxon>Viridiplantae</taxon>
        <taxon>Streptophyta</taxon>
        <taxon>Embryophyta</taxon>
        <taxon>Tracheophyta</taxon>
        <taxon>Spermatophyta</taxon>
        <taxon>Magnoliopsida</taxon>
        <taxon>Liliopsida</taxon>
        <taxon>Poales</taxon>
        <taxon>Poaceae</taxon>
        <taxon>BOP clade</taxon>
        <taxon>Pooideae</taxon>
        <taxon>Triticodae</taxon>
        <taxon>Triticeae</taxon>
        <taxon>Triticinae</taxon>
        <taxon>Aegilops</taxon>
    </lineage>
</organism>
<reference evidence="2" key="1">
    <citation type="journal article" date="2014" name="Science">
        <title>Ancient hybridizations among the ancestral genomes of bread wheat.</title>
        <authorList>
            <consortium name="International Wheat Genome Sequencing Consortium,"/>
            <person name="Marcussen T."/>
            <person name="Sandve S.R."/>
            <person name="Heier L."/>
            <person name="Spannagl M."/>
            <person name="Pfeifer M."/>
            <person name="Jakobsen K.S."/>
            <person name="Wulff B.B."/>
            <person name="Steuernagel B."/>
            <person name="Mayer K.F."/>
            <person name="Olsen O.A."/>
        </authorList>
    </citation>
    <scope>NUCLEOTIDE SEQUENCE [LARGE SCALE GENOMIC DNA]</scope>
    <source>
        <strain evidence="2">cv. AL8/78</strain>
    </source>
</reference>
<protein>
    <submittedName>
        <fullName evidence="1">Uncharacterized protein</fullName>
    </submittedName>
</protein>
<reference evidence="1" key="3">
    <citation type="journal article" date="2017" name="Nature">
        <title>Genome sequence of the progenitor of the wheat D genome Aegilops tauschii.</title>
        <authorList>
            <person name="Luo M.C."/>
            <person name="Gu Y.Q."/>
            <person name="Puiu D."/>
            <person name="Wang H."/>
            <person name="Twardziok S.O."/>
            <person name="Deal K.R."/>
            <person name="Huo N."/>
            <person name="Zhu T."/>
            <person name="Wang L."/>
            <person name="Wang Y."/>
            <person name="McGuire P.E."/>
            <person name="Liu S."/>
            <person name="Long H."/>
            <person name="Ramasamy R.K."/>
            <person name="Rodriguez J.C."/>
            <person name="Van S.L."/>
            <person name="Yuan L."/>
            <person name="Wang Z."/>
            <person name="Xia Z."/>
            <person name="Xiao L."/>
            <person name="Anderson O.D."/>
            <person name="Ouyang S."/>
            <person name="Liang Y."/>
            <person name="Zimin A.V."/>
            <person name="Pertea G."/>
            <person name="Qi P."/>
            <person name="Bennetzen J.L."/>
            <person name="Dai X."/>
            <person name="Dawson M.W."/>
            <person name="Muller H.G."/>
            <person name="Kugler K."/>
            <person name="Rivarola-Duarte L."/>
            <person name="Spannagl M."/>
            <person name="Mayer K.F.X."/>
            <person name="Lu F.H."/>
            <person name="Bevan M.W."/>
            <person name="Leroy P."/>
            <person name="Li P."/>
            <person name="You F.M."/>
            <person name="Sun Q."/>
            <person name="Liu Z."/>
            <person name="Lyons E."/>
            <person name="Wicker T."/>
            <person name="Salzberg S.L."/>
            <person name="Devos K.M."/>
            <person name="Dvorak J."/>
        </authorList>
    </citation>
    <scope>NUCLEOTIDE SEQUENCE [LARGE SCALE GENOMIC DNA]</scope>
    <source>
        <strain evidence="1">cv. AL8/78</strain>
    </source>
</reference>
<dbReference type="Gramene" id="AET3Gv20553300.18">
    <property type="protein sequence ID" value="AET3Gv20553300.18"/>
    <property type="gene ID" value="AET3Gv20553300"/>
</dbReference>
<sequence>GYAYLSKINLPSHIRVLSAASRTILLCGPSEPYQQSLAKALAHHFDARLLLLDIAEFSRQVSGELFGHLGLRMPFCSQLILNCFLLYMPNADPTQIRECKQCPGS</sequence>
<dbReference type="EnsemblPlants" id="AET3Gv20553300.18">
    <property type="protein sequence ID" value="AET3Gv20553300.18"/>
    <property type="gene ID" value="AET3Gv20553300"/>
</dbReference>